<dbReference type="Proteomes" id="UP001196873">
    <property type="component" value="Unassembled WGS sequence"/>
</dbReference>
<name>A0AAW4NKI5_9BACT</name>
<dbReference type="AlphaFoldDB" id="A0AAW4NKI5"/>
<keyword evidence="1" id="KW-0449">Lipoprotein</keyword>
<protein>
    <submittedName>
        <fullName evidence="1">Gliding motility lipoprotein GldH</fullName>
    </submittedName>
</protein>
<dbReference type="NCBIfam" id="TIGR03511">
    <property type="entry name" value="GldH_lipo"/>
    <property type="match status" value="1"/>
</dbReference>
<accession>A0AAW4NKI5</accession>
<comment type="caution">
    <text evidence="1">The sequence shown here is derived from an EMBL/GenBank/DDBJ whole genome shotgun (WGS) entry which is preliminary data.</text>
</comment>
<organism evidence="1 2">
    <name type="scientific">Segatella salivae</name>
    <dbReference type="NCBI Taxonomy" id="228604"/>
    <lineage>
        <taxon>Bacteria</taxon>
        <taxon>Pseudomonadati</taxon>
        <taxon>Bacteroidota</taxon>
        <taxon>Bacteroidia</taxon>
        <taxon>Bacteroidales</taxon>
        <taxon>Prevotellaceae</taxon>
        <taxon>Segatella</taxon>
    </lineage>
</organism>
<evidence type="ECO:0000313" key="1">
    <source>
        <dbReference type="EMBL" id="MBW4865536.1"/>
    </source>
</evidence>
<reference evidence="1" key="1">
    <citation type="submission" date="2021-07" db="EMBL/GenBank/DDBJ databases">
        <title>Genomic diversity and antimicrobial resistance of Prevotella spp. isolated from chronic lung disease airways.</title>
        <authorList>
            <person name="Webb K.A."/>
            <person name="Olagoke O.S."/>
            <person name="Baird T."/>
            <person name="Neill J."/>
            <person name="Pham A."/>
            <person name="Wells T.J."/>
            <person name="Ramsay K.A."/>
            <person name="Bell S.C."/>
            <person name="Sarovich D.S."/>
            <person name="Price E.P."/>
        </authorList>
    </citation>
    <scope>NUCLEOTIDE SEQUENCE</scope>
    <source>
        <strain evidence="1">SCHI0047.S.3</strain>
    </source>
</reference>
<dbReference type="Pfam" id="PF14109">
    <property type="entry name" value="GldH_lipo"/>
    <property type="match status" value="1"/>
</dbReference>
<dbReference type="PROSITE" id="PS51257">
    <property type="entry name" value="PROKAR_LIPOPROTEIN"/>
    <property type="match status" value="1"/>
</dbReference>
<evidence type="ECO:0000313" key="2">
    <source>
        <dbReference type="Proteomes" id="UP001196873"/>
    </source>
</evidence>
<dbReference type="RefSeq" id="WP_219427676.1">
    <property type="nucleotide sequence ID" value="NZ_JAHXRD010000008.1"/>
</dbReference>
<proteinExistence type="predicted"/>
<dbReference type="EMBL" id="JAHXRF010000007">
    <property type="protein sequence ID" value="MBW4865536.1"/>
    <property type="molecule type" value="Genomic_DNA"/>
</dbReference>
<sequence>MKIKGVFIVILTAILLTSCNKQKVYDSYQHTPVAGWERNDTLKFDDIERFKTAGDYATYLGLRINGYYPFMGLTLIIDKTTLPSHTIDSDTINCKLLDRHGNSQGIGGISYYQYNMKLKNIRVAKGDSIVVSVRHNMKREILPGISDIGFMLVKVK</sequence>
<gene>
    <name evidence="1" type="ORF">KZY68_05795</name>
</gene>
<dbReference type="InterPro" id="IPR020018">
    <property type="entry name" value="Motility-assoc_lipoprot_GldH"/>
</dbReference>